<keyword evidence="10" id="KW-1185">Reference proteome</keyword>
<feature type="chain" id="PRO_5033098110" description="Cytochrome c-type biogenesis protein" evidence="7">
    <location>
        <begin position="26"/>
        <end position="148"/>
    </location>
</feature>
<comment type="similarity">
    <text evidence="1 7">Belongs to the CcmH/CycL/Ccl2/NrfF family.</text>
</comment>
<evidence type="ECO:0000256" key="7">
    <source>
        <dbReference type="RuleBase" id="RU364112"/>
    </source>
</evidence>
<name>A0A848FHS5_9BURK</name>
<dbReference type="PANTHER" id="PTHR47870:SF1">
    <property type="entry name" value="CYTOCHROME C-TYPE BIOGENESIS PROTEIN CCMH"/>
    <property type="match status" value="1"/>
</dbReference>
<proteinExistence type="inferred from homology"/>
<evidence type="ECO:0000256" key="2">
    <source>
        <dbReference type="ARBA" id="ARBA00022617"/>
    </source>
</evidence>
<protein>
    <recommendedName>
        <fullName evidence="7">Cytochrome c-type biogenesis protein</fullName>
    </recommendedName>
</protein>
<dbReference type="Gene3D" id="1.10.8.640">
    <property type="entry name" value="Cytochrome C biogenesis protein"/>
    <property type="match status" value="1"/>
</dbReference>
<keyword evidence="7" id="KW-1133">Transmembrane helix</keyword>
<evidence type="ECO:0000313" key="9">
    <source>
        <dbReference type="EMBL" id="NML18405.1"/>
    </source>
</evidence>
<dbReference type="InterPro" id="IPR005616">
    <property type="entry name" value="CcmH/CycL/Ccl2/NrfF_N"/>
</dbReference>
<comment type="caution">
    <text evidence="9">The sequence shown here is derived from an EMBL/GenBank/DDBJ whole genome shotgun (WGS) entry which is preliminary data.</text>
</comment>
<evidence type="ECO:0000313" key="10">
    <source>
        <dbReference type="Proteomes" id="UP000574067"/>
    </source>
</evidence>
<keyword evidence="2 7" id="KW-0349">Heme</keyword>
<keyword evidence="7" id="KW-0812">Transmembrane</keyword>
<evidence type="ECO:0000256" key="3">
    <source>
        <dbReference type="ARBA" id="ARBA00022723"/>
    </source>
</evidence>
<dbReference type="InterPro" id="IPR038297">
    <property type="entry name" value="CcmH/CycL/NrfF/Ccl2_sf"/>
</dbReference>
<keyword evidence="5" id="KW-0201">Cytochrome c-type biogenesis</keyword>
<evidence type="ECO:0000256" key="4">
    <source>
        <dbReference type="ARBA" id="ARBA00022729"/>
    </source>
</evidence>
<dbReference type="PANTHER" id="PTHR47870">
    <property type="entry name" value="CYTOCHROME C-TYPE BIOGENESIS PROTEIN CCMH"/>
    <property type="match status" value="1"/>
</dbReference>
<reference evidence="9 10" key="1">
    <citation type="submission" date="2020-04" db="EMBL/GenBank/DDBJ databases">
        <title>Azohydromonas sp. isolated from soil.</title>
        <authorList>
            <person name="Dahal R.H."/>
        </authorList>
    </citation>
    <scope>NUCLEOTIDE SEQUENCE [LARGE SCALE GENOMIC DNA]</scope>
    <source>
        <strain evidence="9 10">G-1-1-14</strain>
    </source>
</reference>
<feature type="signal peptide" evidence="7">
    <location>
        <begin position="1"/>
        <end position="25"/>
    </location>
</feature>
<keyword evidence="4 7" id="KW-0732">Signal</keyword>
<dbReference type="GO" id="GO:0017004">
    <property type="term" value="P:cytochrome complex assembly"/>
    <property type="evidence" value="ECO:0007669"/>
    <property type="project" value="UniProtKB-KW"/>
</dbReference>
<dbReference type="CDD" id="cd16378">
    <property type="entry name" value="CcmH_N"/>
    <property type="match status" value="1"/>
</dbReference>
<dbReference type="FunFam" id="1.10.8.640:FF:000001">
    <property type="entry name" value="Cytochrome c-type biogenesis protein"/>
    <property type="match status" value="1"/>
</dbReference>
<evidence type="ECO:0000256" key="1">
    <source>
        <dbReference type="ARBA" id="ARBA00010342"/>
    </source>
</evidence>
<evidence type="ECO:0000259" key="8">
    <source>
        <dbReference type="Pfam" id="PF03918"/>
    </source>
</evidence>
<sequence length="148" mass="15856">MEEGARVRRIVLSALAALAVGQAGAAPLSADEEARAHRLAQSLRCPVCQNQTIAESNAPLAQDLREQVQAQVAAGRSDDEVREFMVRRFGDFVLYEPPRTPQTLLLWLGPFALLGGGALVLWRRVRRGAGEAVAEEPDGVAARAGEGT</sequence>
<evidence type="ECO:0000256" key="5">
    <source>
        <dbReference type="ARBA" id="ARBA00022748"/>
    </source>
</evidence>
<gene>
    <name evidence="9" type="ORF">HHL10_25890</name>
</gene>
<dbReference type="EMBL" id="JABBFW010000032">
    <property type="protein sequence ID" value="NML18405.1"/>
    <property type="molecule type" value="Genomic_DNA"/>
</dbReference>
<feature type="transmembrane region" description="Helical" evidence="7">
    <location>
        <begin position="104"/>
        <end position="122"/>
    </location>
</feature>
<organism evidence="9 10">
    <name type="scientific">Azohydromonas caseinilytica</name>
    <dbReference type="NCBI Taxonomy" id="2728836"/>
    <lineage>
        <taxon>Bacteria</taxon>
        <taxon>Pseudomonadati</taxon>
        <taxon>Pseudomonadota</taxon>
        <taxon>Betaproteobacteria</taxon>
        <taxon>Burkholderiales</taxon>
        <taxon>Sphaerotilaceae</taxon>
        <taxon>Azohydromonas</taxon>
    </lineage>
</organism>
<accession>A0A848FHS5</accession>
<keyword evidence="6 7" id="KW-0408">Iron</keyword>
<feature type="domain" description="CcmH/CycL/Ccl2/NrfF N-terminal" evidence="8">
    <location>
        <begin position="12"/>
        <end position="134"/>
    </location>
</feature>
<evidence type="ECO:0000256" key="6">
    <source>
        <dbReference type="ARBA" id="ARBA00023004"/>
    </source>
</evidence>
<keyword evidence="3 7" id="KW-0479">Metal-binding</keyword>
<keyword evidence="7" id="KW-0472">Membrane</keyword>
<dbReference type="Pfam" id="PF03918">
    <property type="entry name" value="CcmH"/>
    <property type="match status" value="1"/>
</dbReference>
<comment type="function">
    <text evidence="7">Possible subunit of a heme lyase.</text>
</comment>
<dbReference type="Proteomes" id="UP000574067">
    <property type="component" value="Unassembled WGS sequence"/>
</dbReference>
<dbReference type="InterPro" id="IPR051263">
    <property type="entry name" value="C-type_cytochrome_biogenesis"/>
</dbReference>
<dbReference type="GO" id="GO:0005886">
    <property type="term" value="C:plasma membrane"/>
    <property type="evidence" value="ECO:0007669"/>
    <property type="project" value="TreeGrafter"/>
</dbReference>
<dbReference type="GO" id="GO:0046872">
    <property type="term" value="F:metal ion binding"/>
    <property type="evidence" value="ECO:0007669"/>
    <property type="project" value="UniProtKB-KW"/>
</dbReference>
<dbReference type="AlphaFoldDB" id="A0A848FHS5"/>